<organism evidence="2 3">
    <name type="scientific">Lophium mytilinum</name>
    <dbReference type="NCBI Taxonomy" id="390894"/>
    <lineage>
        <taxon>Eukaryota</taxon>
        <taxon>Fungi</taxon>
        <taxon>Dikarya</taxon>
        <taxon>Ascomycota</taxon>
        <taxon>Pezizomycotina</taxon>
        <taxon>Dothideomycetes</taxon>
        <taxon>Pleosporomycetidae</taxon>
        <taxon>Mytilinidiales</taxon>
        <taxon>Mytilinidiaceae</taxon>
        <taxon>Lophium</taxon>
    </lineage>
</organism>
<proteinExistence type="predicted"/>
<sequence length="358" mass="40276">METNTMFLQDADILLHLSYQPRHILDAVISVDESAKLSSTTVHRDSSLGRLDTLPLEVLHESLAYLDLQSLRYLSRVSLRGKAVVESLKEYGKIARVAAYTFKILTQAKILDLHSISTLCVALCSNRCLSCGEYGAFLILLSAERCCFACLIDNQSLWMISLPLARHSFDLTKEQVKALPVMWSIPGRYGDVFHQRSMAFSTVKAAKELALMVHRLPNISATTYLSTLPANLFEWYRQAPLDLLSQDPLTTTDEAIRPFDKFSGMGAMPFPSLVSGSTEAEHGLWCRGCEVTYHDSAIEKMDNSTLSELIPVGYHVDHIDRFLFRMKYRAWSKADFLQHAKHCYSATKVISQERTGSP</sequence>
<gene>
    <name evidence="2" type="ORF">BU16DRAFT_623379</name>
</gene>
<dbReference type="InterPro" id="IPR001810">
    <property type="entry name" value="F-box_dom"/>
</dbReference>
<accession>A0A6A6Q975</accession>
<feature type="domain" description="F-box" evidence="1">
    <location>
        <begin position="48"/>
        <end position="94"/>
    </location>
</feature>
<name>A0A6A6Q975_9PEZI</name>
<dbReference type="OrthoDB" id="2687876at2759"/>
<dbReference type="PROSITE" id="PS50181">
    <property type="entry name" value="FBOX"/>
    <property type="match status" value="1"/>
</dbReference>
<dbReference type="Proteomes" id="UP000799750">
    <property type="component" value="Unassembled WGS sequence"/>
</dbReference>
<dbReference type="AlphaFoldDB" id="A0A6A6Q975"/>
<evidence type="ECO:0000259" key="1">
    <source>
        <dbReference type="PROSITE" id="PS50181"/>
    </source>
</evidence>
<evidence type="ECO:0000313" key="2">
    <source>
        <dbReference type="EMBL" id="KAF2488641.1"/>
    </source>
</evidence>
<evidence type="ECO:0000313" key="3">
    <source>
        <dbReference type="Proteomes" id="UP000799750"/>
    </source>
</evidence>
<reference evidence="2" key="1">
    <citation type="journal article" date="2020" name="Stud. Mycol.">
        <title>101 Dothideomycetes genomes: a test case for predicting lifestyles and emergence of pathogens.</title>
        <authorList>
            <person name="Haridas S."/>
            <person name="Albert R."/>
            <person name="Binder M."/>
            <person name="Bloem J."/>
            <person name="Labutti K."/>
            <person name="Salamov A."/>
            <person name="Andreopoulos B."/>
            <person name="Baker S."/>
            <person name="Barry K."/>
            <person name="Bills G."/>
            <person name="Bluhm B."/>
            <person name="Cannon C."/>
            <person name="Castanera R."/>
            <person name="Culley D."/>
            <person name="Daum C."/>
            <person name="Ezra D."/>
            <person name="Gonzalez J."/>
            <person name="Henrissat B."/>
            <person name="Kuo A."/>
            <person name="Liang C."/>
            <person name="Lipzen A."/>
            <person name="Lutzoni F."/>
            <person name="Magnuson J."/>
            <person name="Mondo S."/>
            <person name="Nolan M."/>
            <person name="Ohm R."/>
            <person name="Pangilinan J."/>
            <person name="Park H.-J."/>
            <person name="Ramirez L."/>
            <person name="Alfaro M."/>
            <person name="Sun H."/>
            <person name="Tritt A."/>
            <person name="Yoshinaga Y."/>
            <person name="Zwiers L.-H."/>
            <person name="Turgeon B."/>
            <person name="Goodwin S."/>
            <person name="Spatafora J."/>
            <person name="Crous P."/>
            <person name="Grigoriev I."/>
        </authorList>
    </citation>
    <scope>NUCLEOTIDE SEQUENCE</scope>
    <source>
        <strain evidence="2">CBS 269.34</strain>
    </source>
</reference>
<protein>
    <recommendedName>
        <fullName evidence="1">F-box domain-containing protein</fullName>
    </recommendedName>
</protein>
<keyword evidence="3" id="KW-1185">Reference proteome</keyword>
<dbReference type="EMBL" id="MU004202">
    <property type="protein sequence ID" value="KAF2488641.1"/>
    <property type="molecule type" value="Genomic_DNA"/>
</dbReference>